<protein>
    <submittedName>
        <fullName evidence="2">Uncharacterized protein</fullName>
    </submittedName>
</protein>
<comment type="caution">
    <text evidence="2">The sequence shown here is derived from an EMBL/GenBank/DDBJ whole genome shotgun (WGS) entry which is preliminary data.</text>
</comment>
<name>A0A9J6DSC7_RHIMP</name>
<accession>A0A9J6DSC7</accession>
<evidence type="ECO:0000313" key="2">
    <source>
        <dbReference type="EMBL" id="KAH8025117.1"/>
    </source>
</evidence>
<feature type="region of interest" description="Disordered" evidence="1">
    <location>
        <begin position="1"/>
        <end position="31"/>
    </location>
</feature>
<sequence>MVTPKDEAEQGLCRPTAPETTAEKSPPAADSGMLMLPKEKTVTVSQAMALCCRPTTACHSGRGFAETKAAEITMRVRSPAATITEFLDLALLCTGDVRFWLRNNSSVPEHVLCSRGRCTSGATTRQRRSSVATGTLVLLAGRASIGVHLCRGCRLRQAGTPVLFLRSSLVGRSVAGASRQPCWRPTKRGANGVQKH</sequence>
<gene>
    <name evidence="2" type="ORF">HPB51_003721</name>
</gene>
<dbReference type="Proteomes" id="UP000821866">
    <property type="component" value="Unassembled WGS sequence"/>
</dbReference>
<organism evidence="2 3">
    <name type="scientific">Rhipicephalus microplus</name>
    <name type="common">Cattle tick</name>
    <name type="synonym">Boophilus microplus</name>
    <dbReference type="NCBI Taxonomy" id="6941"/>
    <lineage>
        <taxon>Eukaryota</taxon>
        <taxon>Metazoa</taxon>
        <taxon>Ecdysozoa</taxon>
        <taxon>Arthropoda</taxon>
        <taxon>Chelicerata</taxon>
        <taxon>Arachnida</taxon>
        <taxon>Acari</taxon>
        <taxon>Parasitiformes</taxon>
        <taxon>Ixodida</taxon>
        <taxon>Ixodoidea</taxon>
        <taxon>Ixodidae</taxon>
        <taxon>Rhipicephalinae</taxon>
        <taxon>Rhipicephalus</taxon>
        <taxon>Boophilus</taxon>
    </lineage>
</organism>
<evidence type="ECO:0000256" key="1">
    <source>
        <dbReference type="SAM" id="MobiDB-lite"/>
    </source>
</evidence>
<proteinExistence type="predicted"/>
<dbReference type="EMBL" id="JABSTU010000007">
    <property type="protein sequence ID" value="KAH8025117.1"/>
    <property type="molecule type" value="Genomic_DNA"/>
</dbReference>
<reference evidence="2" key="1">
    <citation type="journal article" date="2020" name="Cell">
        <title>Large-Scale Comparative Analyses of Tick Genomes Elucidate Their Genetic Diversity and Vector Capacities.</title>
        <authorList>
            <consortium name="Tick Genome and Microbiome Consortium (TIGMIC)"/>
            <person name="Jia N."/>
            <person name="Wang J."/>
            <person name="Shi W."/>
            <person name="Du L."/>
            <person name="Sun Y."/>
            <person name="Zhan W."/>
            <person name="Jiang J.F."/>
            <person name="Wang Q."/>
            <person name="Zhang B."/>
            <person name="Ji P."/>
            <person name="Bell-Sakyi L."/>
            <person name="Cui X.M."/>
            <person name="Yuan T.T."/>
            <person name="Jiang B.G."/>
            <person name="Yang W.F."/>
            <person name="Lam T.T."/>
            <person name="Chang Q.C."/>
            <person name="Ding S.J."/>
            <person name="Wang X.J."/>
            <person name="Zhu J.G."/>
            <person name="Ruan X.D."/>
            <person name="Zhao L."/>
            <person name="Wei J.T."/>
            <person name="Ye R.Z."/>
            <person name="Que T.C."/>
            <person name="Du C.H."/>
            <person name="Zhou Y.H."/>
            <person name="Cheng J.X."/>
            <person name="Dai P.F."/>
            <person name="Guo W.B."/>
            <person name="Han X.H."/>
            <person name="Huang E.J."/>
            <person name="Li L.F."/>
            <person name="Wei W."/>
            <person name="Gao Y.C."/>
            <person name="Liu J.Z."/>
            <person name="Shao H.Z."/>
            <person name="Wang X."/>
            <person name="Wang C.C."/>
            <person name="Yang T.C."/>
            <person name="Huo Q.B."/>
            <person name="Li W."/>
            <person name="Chen H.Y."/>
            <person name="Chen S.E."/>
            <person name="Zhou L.G."/>
            <person name="Ni X.B."/>
            <person name="Tian J.H."/>
            <person name="Sheng Y."/>
            <person name="Liu T."/>
            <person name="Pan Y.S."/>
            <person name="Xia L.Y."/>
            <person name="Li J."/>
            <person name="Zhao F."/>
            <person name="Cao W.C."/>
        </authorList>
    </citation>
    <scope>NUCLEOTIDE SEQUENCE</scope>
    <source>
        <strain evidence="2">Rmic-2018</strain>
    </source>
</reference>
<keyword evidence="3" id="KW-1185">Reference proteome</keyword>
<reference evidence="2" key="2">
    <citation type="submission" date="2021-09" db="EMBL/GenBank/DDBJ databases">
        <authorList>
            <person name="Jia N."/>
            <person name="Wang J."/>
            <person name="Shi W."/>
            <person name="Du L."/>
            <person name="Sun Y."/>
            <person name="Zhan W."/>
            <person name="Jiang J."/>
            <person name="Wang Q."/>
            <person name="Zhang B."/>
            <person name="Ji P."/>
            <person name="Sakyi L.B."/>
            <person name="Cui X."/>
            <person name="Yuan T."/>
            <person name="Jiang B."/>
            <person name="Yang W."/>
            <person name="Lam T.T.-Y."/>
            <person name="Chang Q."/>
            <person name="Ding S."/>
            <person name="Wang X."/>
            <person name="Zhu J."/>
            <person name="Ruan X."/>
            <person name="Zhao L."/>
            <person name="Wei J."/>
            <person name="Que T."/>
            <person name="Du C."/>
            <person name="Cheng J."/>
            <person name="Dai P."/>
            <person name="Han X."/>
            <person name="Huang E."/>
            <person name="Gao Y."/>
            <person name="Liu J."/>
            <person name="Shao H."/>
            <person name="Ye R."/>
            <person name="Li L."/>
            <person name="Wei W."/>
            <person name="Wang X."/>
            <person name="Wang C."/>
            <person name="Huo Q."/>
            <person name="Li W."/>
            <person name="Guo W."/>
            <person name="Chen H."/>
            <person name="Chen S."/>
            <person name="Zhou L."/>
            <person name="Zhou L."/>
            <person name="Ni X."/>
            <person name="Tian J."/>
            <person name="Zhou Y."/>
            <person name="Sheng Y."/>
            <person name="Liu T."/>
            <person name="Pan Y."/>
            <person name="Xia L."/>
            <person name="Li J."/>
            <person name="Zhao F."/>
            <person name="Cao W."/>
        </authorList>
    </citation>
    <scope>NUCLEOTIDE SEQUENCE</scope>
    <source>
        <strain evidence="2">Rmic-2018</strain>
        <tissue evidence="2">Larvae</tissue>
    </source>
</reference>
<dbReference type="AlphaFoldDB" id="A0A9J6DSC7"/>
<evidence type="ECO:0000313" key="3">
    <source>
        <dbReference type="Proteomes" id="UP000821866"/>
    </source>
</evidence>